<name>A0AAD3CQ72_9STRA</name>
<dbReference type="InterPro" id="IPR007248">
    <property type="entry name" value="Mpv17_PMP22"/>
</dbReference>
<dbReference type="Pfam" id="PF04117">
    <property type="entry name" value="Mpv17_PMP22"/>
    <property type="match status" value="1"/>
</dbReference>
<gene>
    <name evidence="7" type="ORF">CTEN210_05255</name>
</gene>
<dbReference type="PANTHER" id="PTHR11266">
    <property type="entry name" value="PEROXISOMAL MEMBRANE PROTEIN 2, PXMP2 MPV17"/>
    <property type="match status" value="1"/>
</dbReference>
<evidence type="ECO:0000256" key="6">
    <source>
        <dbReference type="RuleBase" id="RU363053"/>
    </source>
</evidence>
<keyword evidence="3" id="KW-0812">Transmembrane</keyword>
<comment type="subcellular location">
    <subcellularLocation>
        <location evidence="1">Membrane</location>
        <topology evidence="1">Multi-pass membrane protein</topology>
    </subcellularLocation>
</comment>
<dbReference type="GO" id="GO:0005737">
    <property type="term" value="C:cytoplasm"/>
    <property type="evidence" value="ECO:0007669"/>
    <property type="project" value="TreeGrafter"/>
</dbReference>
<proteinExistence type="inferred from homology"/>
<sequence length="198" mass="22138">MFNGFKSKIIQAAKTETLRNSVVGFTLFGGSDVLAQKIEGQKRGCNSSRRLDRKFIDVDEKRAFISGTLGIVAAGYIYPCAYKQLDKIFIGKELVTLVKKSIVEICTVGVLVNSLSIAARGLLSGHSTQEVGKHVRDEMPQVFLNDARVWFPYNMVAFSILPVHIRPITTAIMESCWQTYISLCSNNYDEICQIEQTF</sequence>
<comment type="caution">
    <text evidence="7">The sequence shown here is derived from an EMBL/GenBank/DDBJ whole genome shotgun (WGS) entry which is preliminary data.</text>
</comment>
<protein>
    <submittedName>
        <fullName evidence="7">Uncharacterized protein</fullName>
    </submittedName>
</protein>
<dbReference type="PANTHER" id="PTHR11266:SF46">
    <property type="entry name" value="OS08G0566900 PROTEIN"/>
    <property type="match status" value="1"/>
</dbReference>
<keyword evidence="4" id="KW-1133">Transmembrane helix</keyword>
<keyword evidence="5" id="KW-0472">Membrane</keyword>
<keyword evidence="8" id="KW-1185">Reference proteome</keyword>
<dbReference type="EMBL" id="BLLK01000029">
    <property type="protein sequence ID" value="GFH48779.1"/>
    <property type="molecule type" value="Genomic_DNA"/>
</dbReference>
<evidence type="ECO:0000256" key="5">
    <source>
        <dbReference type="ARBA" id="ARBA00023136"/>
    </source>
</evidence>
<dbReference type="GO" id="GO:0016020">
    <property type="term" value="C:membrane"/>
    <property type="evidence" value="ECO:0007669"/>
    <property type="project" value="UniProtKB-SubCell"/>
</dbReference>
<accession>A0AAD3CQ72</accession>
<evidence type="ECO:0000256" key="2">
    <source>
        <dbReference type="ARBA" id="ARBA00006824"/>
    </source>
</evidence>
<evidence type="ECO:0000256" key="4">
    <source>
        <dbReference type="ARBA" id="ARBA00022989"/>
    </source>
</evidence>
<reference evidence="7 8" key="1">
    <citation type="journal article" date="2021" name="Sci. Rep.">
        <title>The genome of the diatom Chaetoceros tenuissimus carries an ancient integrated fragment of an extant virus.</title>
        <authorList>
            <person name="Hongo Y."/>
            <person name="Kimura K."/>
            <person name="Takaki Y."/>
            <person name="Yoshida Y."/>
            <person name="Baba S."/>
            <person name="Kobayashi G."/>
            <person name="Nagasaki K."/>
            <person name="Hano T."/>
            <person name="Tomaru Y."/>
        </authorList>
    </citation>
    <scope>NUCLEOTIDE SEQUENCE [LARGE SCALE GENOMIC DNA]</scope>
    <source>
        <strain evidence="7 8">NIES-3715</strain>
    </source>
</reference>
<evidence type="ECO:0000256" key="3">
    <source>
        <dbReference type="ARBA" id="ARBA00022692"/>
    </source>
</evidence>
<dbReference type="Proteomes" id="UP001054902">
    <property type="component" value="Unassembled WGS sequence"/>
</dbReference>
<evidence type="ECO:0000256" key="1">
    <source>
        <dbReference type="ARBA" id="ARBA00004141"/>
    </source>
</evidence>
<comment type="similarity">
    <text evidence="2 6">Belongs to the peroxisomal membrane protein PXMP2/4 family.</text>
</comment>
<evidence type="ECO:0000313" key="7">
    <source>
        <dbReference type="EMBL" id="GFH48779.1"/>
    </source>
</evidence>
<evidence type="ECO:0000313" key="8">
    <source>
        <dbReference type="Proteomes" id="UP001054902"/>
    </source>
</evidence>
<organism evidence="7 8">
    <name type="scientific">Chaetoceros tenuissimus</name>
    <dbReference type="NCBI Taxonomy" id="426638"/>
    <lineage>
        <taxon>Eukaryota</taxon>
        <taxon>Sar</taxon>
        <taxon>Stramenopiles</taxon>
        <taxon>Ochrophyta</taxon>
        <taxon>Bacillariophyta</taxon>
        <taxon>Coscinodiscophyceae</taxon>
        <taxon>Chaetocerotophycidae</taxon>
        <taxon>Chaetocerotales</taxon>
        <taxon>Chaetocerotaceae</taxon>
        <taxon>Chaetoceros</taxon>
    </lineage>
</organism>
<dbReference type="AlphaFoldDB" id="A0AAD3CQ72"/>